<organism evidence="7 8">
    <name type="scientific">Lupinus albus</name>
    <name type="common">White lupine</name>
    <name type="synonym">Lupinus termis</name>
    <dbReference type="NCBI Taxonomy" id="3870"/>
    <lineage>
        <taxon>Eukaryota</taxon>
        <taxon>Viridiplantae</taxon>
        <taxon>Streptophyta</taxon>
        <taxon>Embryophyta</taxon>
        <taxon>Tracheophyta</taxon>
        <taxon>Spermatophyta</taxon>
        <taxon>Magnoliopsida</taxon>
        <taxon>eudicotyledons</taxon>
        <taxon>Gunneridae</taxon>
        <taxon>Pentapetalae</taxon>
        <taxon>rosids</taxon>
        <taxon>fabids</taxon>
        <taxon>Fabales</taxon>
        <taxon>Fabaceae</taxon>
        <taxon>Papilionoideae</taxon>
        <taxon>50 kb inversion clade</taxon>
        <taxon>genistoids sensu lato</taxon>
        <taxon>core genistoids</taxon>
        <taxon>Genisteae</taxon>
        <taxon>Lupinus</taxon>
    </lineage>
</organism>
<keyword evidence="4 6" id="KW-0964">Secreted</keyword>
<dbReference type="AlphaFoldDB" id="A0A6A4QH09"/>
<evidence type="ECO:0000256" key="2">
    <source>
        <dbReference type="ARBA" id="ARBA00005581"/>
    </source>
</evidence>
<evidence type="ECO:0000256" key="5">
    <source>
        <dbReference type="ARBA" id="ARBA00022729"/>
    </source>
</evidence>
<comment type="similarity">
    <text evidence="2 6">Belongs to the plant self-incompatibility (S1) protein family.</text>
</comment>
<dbReference type="Pfam" id="PF05938">
    <property type="entry name" value="Self-incomp_S1"/>
    <property type="match status" value="1"/>
</dbReference>
<dbReference type="PANTHER" id="PTHR31232">
    <property type="match status" value="1"/>
</dbReference>
<evidence type="ECO:0000313" key="8">
    <source>
        <dbReference type="Proteomes" id="UP000447434"/>
    </source>
</evidence>
<sequence>MALLSVNKSVLLFSLITLFVTLQMTFGVVFGGLIPPKTKVIITNNMLEPLTIHCKDKHNDDGVYTLQPGENHRFKFYPNPIFHKTLWFCSFQWTGAFHHFDIYDQKRDRCEYLQCFWKINKPGPCKTHTQYDLPFLCYTWNENPLTKNGEGVY</sequence>
<dbReference type="Proteomes" id="UP000447434">
    <property type="component" value="Chromosome 6"/>
</dbReference>
<evidence type="ECO:0000256" key="3">
    <source>
        <dbReference type="ARBA" id="ARBA00022471"/>
    </source>
</evidence>
<keyword evidence="3 6" id="KW-0713">Self-incompatibility</keyword>
<evidence type="ECO:0000313" key="7">
    <source>
        <dbReference type="EMBL" id="KAE9612736.1"/>
    </source>
</evidence>
<evidence type="ECO:0000256" key="1">
    <source>
        <dbReference type="ARBA" id="ARBA00004613"/>
    </source>
</evidence>
<comment type="caution">
    <text evidence="7">The sequence shown here is derived from an EMBL/GenBank/DDBJ whole genome shotgun (WGS) entry which is preliminary data.</text>
</comment>
<evidence type="ECO:0000256" key="4">
    <source>
        <dbReference type="ARBA" id="ARBA00022525"/>
    </source>
</evidence>
<protein>
    <recommendedName>
        <fullName evidence="6">S-protein homolog</fullName>
    </recommendedName>
</protein>
<accession>A0A6A4QH09</accession>
<dbReference type="EMBL" id="WOCE01000006">
    <property type="protein sequence ID" value="KAE9612736.1"/>
    <property type="molecule type" value="Genomic_DNA"/>
</dbReference>
<dbReference type="GO" id="GO:0060320">
    <property type="term" value="P:rejection of self pollen"/>
    <property type="evidence" value="ECO:0007669"/>
    <property type="project" value="UniProtKB-KW"/>
</dbReference>
<name>A0A6A4QH09_LUPAL</name>
<evidence type="ECO:0000256" key="6">
    <source>
        <dbReference type="RuleBase" id="RU367044"/>
    </source>
</evidence>
<reference evidence="8" key="1">
    <citation type="journal article" date="2020" name="Nat. Commun.">
        <title>Genome sequence of the cluster root forming white lupin.</title>
        <authorList>
            <person name="Hufnagel B."/>
            <person name="Marques A."/>
            <person name="Soriano A."/>
            <person name="Marques L."/>
            <person name="Divol F."/>
            <person name="Doumas P."/>
            <person name="Sallet E."/>
            <person name="Mancinotti D."/>
            <person name="Carrere S."/>
            <person name="Marande W."/>
            <person name="Arribat S."/>
            <person name="Keller J."/>
            <person name="Huneau C."/>
            <person name="Blein T."/>
            <person name="Aime D."/>
            <person name="Laguerre M."/>
            <person name="Taylor J."/>
            <person name="Schubert V."/>
            <person name="Nelson M."/>
            <person name="Geu-Flores F."/>
            <person name="Crespi M."/>
            <person name="Gallardo-Guerrero K."/>
            <person name="Delaux P.-M."/>
            <person name="Salse J."/>
            <person name="Berges H."/>
            <person name="Guyot R."/>
            <person name="Gouzy J."/>
            <person name="Peret B."/>
        </authorList>
    </citation>
    <scope>NUCLEOTIDE SEQUENCE [LARGE SCALE GENOMIC DNA]</scope>
    <source>
        <strain evidence="8">cv. Amiga</strain>
    </source>
</reference>
<proteinExistence type="inferred from homology"/>
<keyword evidence="8" id="KW-1185">Reference proteome</keyword>
<dbReference type="PANTHER" id="PTHR31232:SF43">
    <property type="entry name" value="S-PROTEIN HOMOLOG 29-RELATED"/>
    <property type="match status" value="1"/>
</dbReference>
<comment type="subcellular location">
    <subcellularLocation>
        <location evidence="1 6">Secreted</location>
    </subcellularLocation>
</comment>
<dbReference type="OrthoDB" id="1904574at2759"/>
<gene>
    <name evidence="7" type="ORF">Lalb_Chr06g0176221</name>
</gene>
<dbReference type="GO" id="GO:0005576">
    <property type="term" value="C:extracellular region"/>
    <property type="evidence" value="ECO:0007669"/>
    <property type="project" value="UniProtKB-SubCell"/>
</dbReference>
<keyword evidence="5" id="KW-0732">Signal</keyword>
<dbReference type="InterPro" id="IPR010264">
    <property type="entry name" value="Self-incomp_S1"/>
</dbReference>